<dbReference type="PANTHER" id="PTHR42901:SF1">
    <property type="entry name" value="ALCOHOL DEHYDROGENASE"/>
    <property type="match status" value="1"/>
</dbReference>
<dbReference type="Pfam" id="PF00106">
    <property type="entry name" value="adh_short"/>
    <property type="match status" value="1"/>
</dbReference>
<dbReference type="CDD" id="cd05233">
    <property type="entry name" value="SDR_c"/>
    <property type="match status" value="1"/>
</dbReference>
<evidence type="ECO:0000256" key="2">
    <source>
        <dbReference type="ARBA" id="ARBA00023002"/>
    </source>
</evidence>
<dbReference type="AlphaFoldDB" id="H8KR94"/>
<dbReference type="InterPro" id="IPR036291">
    <property type="entry name" value="NAD(P)-bd_dom_sf"/>
</dbReference>
<dbReference type="PIRSF" id="PIRSF000126">
    <property type="entry name" value="11-beta-HSD1"/>
    <property type="match status" value="1"/>
</dbReference>
<dbReference type="PRINTS" id="PR00081">
    <property type="entry name" value="GDHRDH"/>
</dbReference>
<dbReference type="PANTHER" id="PTHR42901">
    <property type="entry name" value="ALCOHOL DEHYDROGENASE"/>
    <property type="match status" value="1"/>
</dbReference>
<comment type="similarity">
    <text evidence="1 3">Belongs to the short-chain dehydrogenases/reductases (SDR) family.</text>
</comment>
<sequence length="236" mass="25543">MTKKAAIITGATRGIGRSTAFTLARKGFNVVLVGRTSADLDVLANELANEGLSALPIKADVSQEADALMVVERTLAEFDEISLLVNNAGIGVFLPADQLETTDWDTVMDTNVKGTFLMSKAVVPYMKANKSGHIISIASDVSKRTFETGSLYCASKYAQDAFCSGLRKEVRRYGIKVSVIYPGLVDTYFHANGPGTDEGKTWLMPQDIADAIAYVATAPKHVVIDELMIHPMSQEY</sequence>
<dbReference type="HOGENOM" id="CLU_010194_2_10_10"/>
<dbReference type="SUPFAM" id="SSF51735">
    <property type="entry name" value="NAD(P)-binding Rossmann-fold domains"/>
    <property type="match status" value="1"/>
</dbReference>
<dbReference type="RefSeq" id="WP_014680588.1">
    <property type="nucleotide sequence ID" value="NC_017770.1"/>
</dbReference>
<evidence type="ECO:0000256" key="3">
    <source>
        <dbReference type="RuleBase" id="RU000363"/>
    </source>
</evidence>
<dbReference type="OrthoDB" id="597477at2"/>
<dbReference type="Proteomes" id="UP000007590">
    <property type="component" value="Chromosome"/>
</dbReference>
<keyword evidence="2" id="KW-0560">Oxidoreductase</keyword>
<dbReference type="InterPro" id="IPR002347">
    <property type="entry name" value="SDR_fam"/>
</dbReference>
<keyword evidence="5" id="KW-1185">Reference proteome</keyword>
<organism evidence="4 5">
    <name type="scientific">Solitalea canadensis (strain ATCC 29591 / DSM 3403 / JCM 21819 / LMG 8368 / NBRC 15130 / NCIMB 12057 / USAM 9D)</name>
    <name type="common">Flexibacter canadensis</name>
    <dbReference type="NCBI Taxonomy" id="929556"/>
    <lineage>
        <taxon>Bacteria</taxon>
        <taxon>Pseudomonadati</taxon>
        <taxon>Bacteroidota</taxon>
        <taxon>Sphingobacteriia</taxon>
        <taxon>Sphingobacteriales</taxon>
        <taxon>Sphingobacteriaceae</taxon>
        <taxon>Solitalea</taxon>
    </lineage>
</organism>
<dbReference type="eggNOG" id="COG4221">
    <property type="taxonomic scope" value="Bacteria"/>
</dbReference>
<dbReference type="Gene3D" id="3.40.50.720">
    <property type="entry name" value="NAD(P)-binding Rossmann-like Domain"/>
    <property type="match status" value="1"/>
</dbReference>
<dbReference type="PRINTS" id="PR00080">
    <property type="entry name" value="SDRFAMILY"/>
</dbReference>
<accession>H8KR94</accession>
<dbReference type="FunFam" id="3.40.50.720:FF:000047">
    <property type="entry name" value="NADP-dependent L-serine/L-allo-threonine dehydrogenase"/>
    <property type="match status" value="1"/>
</dbReference>
<proteinExistence type="inferred from homology"/>
<dbReference type="KEGG" id="scn:Solca_2319"/>
<evidence type="ECO:0000256" key="1">
    <source>
        <dbReference type="ARBA" id="ARBA00006484"/>
    </source>
</evidence>
<evidence type="ECO:0000313" key="5">
    <source>
        <dbReference type="Proteomes" id="UP000007590"/>
    </source>
</evidence>
<protein>
    <submittedName>
        <fullName evidence="4">Short-chain alcohol dehydrogenase</fullName>
    </submittedName>
</protein>
<evidence type="ECO:0000313" key="4">
    <source>
        <dbReference type="EMBL" id="AFD07361.1"/>
    </source>
</evidence>
<dbReference type="GO" id="GO:0016616">
    <property type="term" value="F:oxidoreductase activity, acting on the CH-OH group of donors, NAD or NADP as acceptor"/>
    <property type="evidence" value="ECO:0007669"/>
    <property type="project" value="UniProtKB-ARBA"/>
</dbReference>
<dbReference type="STRING" id="929556.Solca_2319"/>
<gene>
    <name evidence="4" type="ordered locus">Solca_2319</name>
</gene>
<name>H8KR94_SOLCM</name>
<dbReference type="EMBL" id="CP003349">
    <property type="protein sequence ID" value="AFD07361.1"/>
    <property type="molecule type" value="Genomic_DNA"/>
</dbReference>
<reference evidence="4" key="1">
    <citation type="submission" date="2012-02" db="EMBL/GenBank/DDBJ databases">
        <title>The complete genome of Solitalea canadensis DSM 3403.</title>
        <authorList>
            <consortium name="US DOE Joint Genome Institute (JGI-PGF)"/>
            <person name="Lucas S."/>
            <person name="Copeland A."/>
            <person name="Lapidus A."/>
            <person name="Glavina del Rio T."/>
            <person name="Dalin E."/>
            <person name="Tice H."/>
            <person name="Bruce D."/>
            <person name="Goodwin L."/>
            <person name="Pitluck S."/>
            <person name="Peters L."/>
            <person name="Ovchinnikova G."/>
            <person name="Lu M."/>
            <person name="Kyrpides N."/>
            <person name="Mavromatis K."/>
            <person name="Ivanova N."/>
            <person name="Brettin T."/>
            <person name="Detter J.C."/>
            <person name="Han C."/>
            <person name="Larimer F."/>
            <person name="Land M."/>
            <person name="Hauser L."/>
            <person name="Markowitz V."/>
            <person name="Cheng J.-F."/>
            <person name="Hugenholtz P."/>
            <person name="Woyke T."/>
            <person name="Wu D."/>
            <person name="Spring S."/>
            <person name="Schroeder M."/>
            <person name="Kopitz M."/>
            <person name="Brambilla E."/>
            <person name="Klenk H.-P."/>
            <person name="Eisen J.A."/>
        </authorList>
    </citation>
    <scope>NUCLEOTIDE SEQUENCE</scope>
    <source>
        <strain evidence="4">DSM 3403</strain>
    </source>
</reference>